<dbReference type="InterPro" id="IPR011009">
    <property type="entry name" value="Kinase-like_dom_sf"/>
</dbReference>
<evidence type="ECO:0000259" key="5">
    <source>
        <dbReference type="PROSITE" id="PS50011"/>
    </source>
</evidence>
<protein>
    <recommendedName>
        <fullName evidence="5">Protein kinase domain-containing protein</fullName>
    </recommendedName>
</protein>
<evidence type="ECO:0000256" key="2">
    <source>
        <dbReference type="ARBA" id="ARBA00022840"/>
    </source>
</evidence>
<dbReference type="SMART" id="SM00220">
    <property type="entry name" value="S_TKc"/>
    <property type="match status" value="1"/>
</dbReference>
<dbReference type="Proteomes" id="UP001194746">
    <property type="component" value="Unassembled WGS sequence"/>
</dbReference>
<accession>A0AAD4CWL3</accession>
<reference evidence="6" key="2">
    <citation type="submission" date="2020-02" db="EMBL/GenBank/DDBJ databases">
        <authorList>
            <person name="Gilchrist C.L.M."/>
            <person name="Chooi Y.-H."/>
        </authorList>
    </citation>
    <scope>NUCLEOTIDE SEQUENCE</scope>
    <source>
        <strain evidence="6">MST-FP2251</strain>
    </source>
</reference>
<dbReference type="Gene3D" id="1.10.510.10">
    <property type="entry name" value="Transferase(Phosphotransferase) domain 1"/>
    <property type="match status" value="1"/>
</dbReference>
<dbReference type="InterPro" id="IPR008271">
    <property type="entry name" value="Ser/Thr_kinase_AS"/>
</dbReference>
<proteinExistence type="inferred from homology"/>
<dbReference type="GO" id="GO:0004674">
    <property type="term" value="F:protein serine/threonine kinase activity"/>
    <property type="evidence" value="ECO:0007669"/>
    <property type="project" value="UniProtKB-KW"/>
</dbReference>
<dbReference type="PROSITE" id="PS00107">
    <property type="entry name" value="PROTEIN_KINASE_ATP"/>
    <property type="match status" value="1"/>
</dbReference>
<dbReference type="Gene3D" id="3.30.200.20">
    <property type="entry name" value="Phosphorylase Kinase, domain 1"/>
    <property type="match status" value="1"/>
</dbReference>
<organism evidence="6 7">
    <name type="scientific">Aspergillus nanangensis</name>
    <dbReference type="NCBI Taxonomy" id="2582783"/>
    <lineage>
        <taxon>Eukaryota</taxon>
        <taxon>Fungi</taxon>
        <taxon>Dikarya</taxon>
        <taxon>Ascomycota</taxon>
        <taxon>Pezizomycotina</taxon>
        <taxon>Eurotiomycetes</taxon>
        <taxon>Eurotiomycetidae</taxon>
        <taxon>Eurotiales</taxon>
        <taxon>Aspergillaceae</taxon>
        <taxon>Aspergillus</taxon>
        <taxon>Aspergillus subgen. Circumdati</taxon>
    </lineage>
</organism>
<dbReference type="InterPro" id="IPR017441">
    <property type="entry name" value="Protein_kinase_ATP_BS"/>
</dbReference>
<dbReference type="InterPro" id="IPR000719">
    <property type="entry name" value="Prot_kinase_dom"/>
</dbReference>
<feature type="binding site" evidence="3">
    <location>
        <position position="82"/>
    </location>
    <ligand>
        <name>ATP</name>
        <dbReference type="ChEBI" id="CHEBI:30616"/>
    </ligand>
</feature>
<dbReference type="GO" id="GO:0005524">
    <property type="term" value="F:ATP binding"/>
    <property type="evidence" value="ECO:0007669"/>
    <property type="project" value="UniProtKB-UniRule"/>
</dbReference>
<dbReference type="PROSITE" id="PS00108">
    <property type="entry name" value="PROTEIN_KINASE_ST"/>
    <property type="match status" value="1"/>
</dbReference>
<dbReference type="SUPFAM" id="SSF56112">
    <property type="entry name" value="Protein kinase-like (PK-like)"/>
    <property type="match status" value="1"/>
</dbReference>
<keyword evidence="4" id="KW-0723">Serine/threonine-protein kinase</keyword>
<name>A0AAD4CWL3_ASPNN</name>
<evidence type="ECO:0000313" key="7">
    <source>
        <dbReference type="Proteomes" id="UP001194746"/>
    </source>
</evidence>
<reference evidence="6" key="1">
    <citation type="journal article" date="2019" name="Beilstein J. Org. Chem.">
        <title>Nanangenines: drimane sesquiterpenoids as the dominant metabolite cohort of a novel Australian fungus, Aspergillus nanangensis.</title>
        <authorList>
            <person name="Lacey H.J."/>
            <person name="Gilchrist C.L.M."/>
            <person name="Crombie A."/>
            <person name="Kalaitzis J.A."/>
            <person name="Vuong D."/>
            <person name="Rutledge P.J."/>
            <person name="Turner P."/>
            <person name="Pitt J.I."/>
            <person name="Lacey E."/>
            <person name="Chooi Y.H."/>
            <person name="Piggott A.M."/>
        </authorList>
    </citation>
    <scope>NUCLEOTIDE SEQUENCE</scope>
    <source>
        <strain evidence="6">MST-FP2251</strain>
    </source>
</reference>
<evidence type="ECO:0000313" key="6">
    <source>
        <dbReference type="EMBL" id="KAF9894060.1"/>
    </source>
</evidence>
<sequence length="353" mass="40452">MGKSNGSFLLSDGDILCLASRTLLQYSAKYSIEETCFDMLQAVEMRVFEKEYKVTQRKLGSGAYGKVYMAYKKATGQQFACKIIDLRVVREKVITQMEQEESELESTVPREQKALLKRRIQEKLAVYDREAGILSSLSHYKGGKLSDIEAAVIVRQALMALDYLHDRNIVHRDIKPDNILMTSLTEGCRIVLSDFGCAIHVNPGAGRMSTLVGTFDYTAPEVLRLTRKGYTKAIDLWSMGCVAVVLLTGDTPFMDSLQPNSTEVNRQKDVERLEIDMEWNEVGRRARDFIRNLLSFDEECRMDVKQALSHSWFTNSAHRDEFDALYRRSVQDWKPRFRNKPLMVELRDLIDSC</sequence>
<gene>
    <name evidence="6" type="ORF">FE257_009033</name>
</gene>
<keyword evidence="2 3" id="KW-0067">ATP-binding</keyword>
<dbReference type="PROSITE" id="PS50011">
    <property type="entry name" value="PROTEIN_KINASE_DOM"/>
    <property type="match status" value="1"/>
</dbReference>
<feature type="domain" description="Protein kinase" evidence="5">
    <location>
        <begin position="53"/>
        <end position="313"/>
    </location>
</feature>
<evidence type="ECO:0000256" key="1">
    <source>
        <dbReference type="ARBA" id="ARBA00022741"/>
    </source>
</evidence>
<dbReference type="EMBL" id="VCAU01000005">
    <property type="protein sequence ID" value="KAF9894060.1"/>
    <property type="molecule type" value="Genomic_DNA"/>
</dbReference>
<keyword evidence="7" id="KW-1185">Reference proteome</keyword>
<dbReference type="PANTHER" id="PTHR24347">
    <property type="entry name" value="SERINE/THREONINE-PROTEIN KINASE"/>
    <property type="match status" value="1"/>
</dbReference>
<keyword evidence="4" id="KW-0808">Transferase</keyword>
<comment type="caution">
    <text evidence="6">The sequence shown here is derived from an EMBL/GenBank/DDBJ whole genome shotgun (WGS) entry which is preliminary data.</text>
</comment>
<dbReference type="Pfam" id="PF00069">
    <property type="entry name" value="Pkinase"/>
    <property type="match status" value="1"/>
</dbReference>
<dbReference type="AlphaFoldDB" id="A0AAD4CWL3"/>
<comment type="similarity">
    <text evidence="4">Belongs to the protein kinase superfamily.</text>
</comment>
<evidence type="ECO:0000256" key="4">
    <source>
        <dbReference type="RuleBase" id="RU000304"/>
    </source>
</evidence>
<keyword evidence="4" id="KW-0418">Kinase</keyword>
<keyword evidence="1 3" id="KW-0547">Nucleotide-binding</keyword>
<evidence type="ECO:0000256" key="3">
    <source>
        <dbReference type="PROSITE-ProRule" id="PRU10141"/>
    </source>
</evidence>